<reference evidence="6 7" key="1">
    <citation type="submission" date="2014-10" db="EMBL/GenBank/DDBJ databases">
        <title>Pan-genome analysis of Brazilian lineage A amoebal mimiviruses.</title>
        <authorList>
            <person name="Assis F.L."/>
            <person name="Abrahao J.S."/>
            <person name="Kroon E.G."/>
            <person name="Dornas F.P."/>
            <person name="Andrade K.R."/>
            <person name="Borato P.V.M."/>
            <person name="Pilotto M.R."/>
            <person name="Benamar S."/>
            <person name="LaScola B."/>
            <person name="Colson P."/>
        </authorList>
    </citation>
    <scope>NUCLEOTIDE SEQUENCE [LARGE SCALE GENOMIC DNA]</scope>
    <source>
        <strain evidence="6 7">Oyster</strain>
    </source>
</reference>
<dbReference type="InterPro" id="IPR050153">
    <property type="entry name" value="Metal_Ion_Import_ABC"/>
</dbReference>
<dbReference type="SMART" id="SM00382">
    <property type="entry name" value="AAA"/>
    <property type="match status" value="1"/>
</dbReference>
<keyword evidence="3 6" id="KW-0067">ATP-binding</keyword>
<feature type="transmembrane region" description="Helical" evidence="4">
    <location>
        <begin position="54"/>
        <end position="72"/>
    </location>
</feature>
<protein>
    <submittedName>
        <fullName evidence="6">Putative ABC transporter ATP-binding protein/permease</fullName>
    </submittedName>
</protein>
<keyword evidence="1" id="KW-0813">Transport</keyword>
<dbReference type="Proteomes" id="UP000241474">
    <property type="component" value="Segment"/>
</dbReference>
<evidence type="ECO:0000313" key="6">
    <source>
        <dbReference type="EMBL" id="AKI79520.1"/>
    </source>
</evidence>
<feature type="domain" description="AAA+ ATPase" evidence="5">
    <location>
        <begin position="341"/>
        <end position="530"/>
    </location>
</feature>
<evidence type="ECO:0000256" key="1">
    <source>
        <dbReference type="ARBA" id="ARBA00022448"/>
    </source>
</evidence>
<dbReference type="InterPro" id="IPR027417">
    <property type="entry name" value="P-loop_NTPase"/>
</dbReference>
<dbReference type="GO" id="GO:0016887">
    <property type="term" value="F:ATP hydrolysis activity"/>
    <property type="evidence" value="ECO:0007669"/>
    <property type="project" value="InterPro"/>
</dbReference>
<name>A0A0G2Y1H8_MIMIV</name>
<evidence type="ECO:0000313" key="7">
    <source>
        <dbReference type="Proteomes" id="UP000241474"/>
    </source>
</evidence>
<organismHost>
    <name type="scientific">Acanthamoeba polyphaga</name>
    <name type="common">Amoeba</name>
    <dbReference type="NCBI Taxonomy" id="5757"/>
</organismHost>
<evidence type="ECO:0000256" key="2">
    <source>
        <dbReference type="ARBA" id="ARBA00022741"/>
    </source>
</evidence>
<dbReference type="Pfam" id="PF00005">
    <property type="entry name" value="ABC_tran"/>
    <property type="match status" value="1"/>
</dbReference>
<dbReference type="InterPro" id="IPR003439">
    <property type="entry name" value="ABC_transporter-like_ATP-bd"/>
</dbReference>
<feature type="transmembrane region" description="Helical" evidence="4">
    <location>
        <begin position="12"/>
        <end position="34"/>
    </location>
</feature>
<dbReference type="InterPro" id="IPR003593">
    <property type="entry name" value="AAA+_ATPase"/>
</dbReference>
<feature type="transmembrane region" description="Helical" evidence="4">
    <location>
        <begin position="147"/>
        <end position="167"/>
    </location>
</feature>
<evidence type="ECO:0000259" key="5">
    <source>
        <dbReference type="SMART" id="SM00382"/>
    </source>
</evidence>
<proteinExistence type="predicted"/>
<accession>A0A0G2Y1H8</accession>
<evidence type="ECO:0000256" key="3">
    <source>
        <dbReference type="ARBA" id="ARBA00022840"/>
    </source>
</evidence>
<dbReference type="GO" id="GO:0005524">
    <property type="term" value="F:ATP binding"/>
    <property type="evidence" value="ECO:0007669"/>
    <property type="project" value="UniProtKB-KW"/>
</dbReference>
<evidence type="ECO:0000256" key="4">
    <source>
        <dbReference type="SAM" id="Phobius"/>
    </source>
</evidence>
<keyword evidence="4" id="KW-0472">Membrane</keyword>
<dbReference type="EMBL" id="KM982401">
    <property type="protein sequence ID" value="AKI79520.1"/>
    <property type="molecule type" value="Genomic_DNA"/>
</dbReference>
<keyword evidence="4" id="KW-0812">Transmembrane</keyword>
<dbReference type="PANTHER" id="PTHR42734">
    <property type="entry name" value="METAL TRANSPORT SYSTEM ATP-BINDING PROTEIN TM_0124-RELATED"/>
    <property type="match status" value="1"/>
</dbReference>
<feature type="transmembrane region" description="Helical" evidence="4">
    <location>
        <begin position="235"/>
        <end position="253"/>
    </location>
</feature>
<dbReference type="SUPFAM" id="SSF52540">
    <property type="entry name" value="P-loop containing nucleoside triphosphate hydrolases"/>
    <property type="match status" value="1"/>
</dbReference>
<organism evidence="6 7">
    <name type="scientific">Acanthamoeba polyphaga mimivirus</name>
    <name type="common">APMV</name>
    <dbReference type="NCBI Taxonomy" id="212035"/>
    <lineage>
        <taxon>Viruses</taxon>
        <taxon>Varidnaviria</taxon>
        <taxon>Bamfordvirae</taxon>
        <taxon>Nucleocytoviricota</taxon>
        <taxon>Megaviricetes</taxon>
        <taxon>Imitervirales</taxon>
        <taxon>Mimiviridae</taxon>
        <taxon>Megamimivirinae</taxon>
        <taxon>Mimivirus</taxon>
        <taxon>Mimivirus bradfordmassiliense</taxon>
    </lineage>
</organism>
<keyword evidence="2" id="KW-0547">Nucleotide-binding</keyword>
<feature type="transmembrane region" description="Helical" evidence="4">
    <location>
        <begin position="118"/>
        <end position="141"/>
    </location>
</feature>
<keyword evidence="4" id="KW-1133">Transmembrane helix</keyword>
<sequence length="532" mass="61060">MSDLLILTMNYLSHGLVIHMIINGIVFALIIPSMTNKITQMVVDNDHVRLIEPFVLLVLMELISGIQKIFFIQKYQLDLQRKIHTGIEDYICKKISALPWNLTRTVLSNADLGKSKNIIVYSTLSLIDILTYQSSHLFAFIGYTLWILFNSPITLTIYILLIPIIVFQIKYKNITNPSVYNKIWETYRNLASNQFMDIIHSRGPEIHDKMIKTINEYEETRSTNTLNDNKYVESINLAITLLTRFNLLIVLLIDPNISSFMIQLQFGTIIKNTSNLFCSAYRKYQDLRKEQLNIDNVLPTIESPIIKQINDFESICINKLVYEYSKTEFKLELKSPIELFRSQIVLLEGKSGSGKSSFMDIIAGVIPCNQYQFDIKIDDTVTNGGFQTLNKKRIYIEQFATSNWNIMAKDFITGHYRFSKIIMEHSLTMANCKDFVTIEEVSSTNCSKLSGGQKGRIEIARMIYAIIMDRPSILILDEIDKSLQTDLAVSIIESVIKICRSNRILCIMSAHNNEVKKLNFDMIIPMNNGIIG</sequence>
<dbReference type="Gene3D" id="3.40.50.300">
    <property type="entry name" value="P-loop containing nucleotide triphosphate hydrolases"/>
    <property type="match status" value="1"/>
</dbReference>